<dbReference type="InterPro" id="IPR036291">
    <property type="entry name" value="NAD(P)-bd_dom_sf"/>
</dbReference>
<dbReference type="EMBL" id="LT629705">
    <property type="protein sequence ID" value="SDP34839.1"/>
    <property type="molecule type" value="Genomic_DNA"/>
</dbReference>
<name>A0A1H0RZU4_9PSED</name>
<evidence type="ECO:0000313" key="3">
    <source>
        <dbReference type="Proteomes" id="UP000198827"/>
    </source>
</evidence>
<dbReference type="InterPro" id="IPR050177">
    <property type="entry name" value="Lipid_A_modif_metabolic_enz"/>
</dbReference>
<sequence length="320" mass="35605">MKFFVTGGSGFIGRALCRALVARGDEVVVLSRKVELLIPNVEVIHGDVSDWEGELSPRLHDVDVVINCMGEVGAETKMYELHVNGTRKLINSFLRHSKNTKRSIHFVQLSSVGAYGMASRSHGRKITVNEQSVPYPVGQYEVSKTIADEIVVTACTADPALSFTILRPTNVVGQGMANRSFHQLANMVRRRVFFYIGDSATVVNYVHVEDVVRALVLCATDERAKNKTYIVSSDGMLRDVIVAMAKYYDVRSPCLIVPLWLARLLVGFFSVIPKFPLTTRRIDALVSKVNYSSELIKAELGFSANFYIPDFVPSILEEQN</sequence>
<dbReference type="SUPFAM" id="SSF51735">
    <property type="entry name" value="NAD(P)-binding Rossmann-fold domains"/>
    <property type="match status" value="1"/>
</dbReference>
<feature type="domain" description="NAD-dependent epimerase/dehydratase" evidence="1">
    <location>
        <begin position="4"/>
        <end position="229"/>
    </location>
</feature>
<evidence type="ECO:0000259" key="1">
    <source>
        <dbReference type="Pfam" id="PF01370"/>
    </source>
</evidence>
<reference evidence="2 3" key="1">
    <citation type="submission" date="2016-10" db="EMBL/GenBank/DDBJ databases">
        <authorList>
            <person name="de Groot N.N."/>
        </authorList>
    </citation>
    <scope>NUCLEOTIDE SEQUENCE [LARGE SCALE GENOMIC DNA]</scope>
    <source>
        <strain evidence="2 3">CECT 7543</strain>
    </source>
</reference>
<dbReference type="RefSeq" id="WP_090186548.1">
    <property type="nucleotide sequence ID" value="NZ_LT629705.1"/>
</dbReference>
<protein>
    <submittedName>
        <fullName evidence="2">Nucleoside-diphosphate-sugar epimerase</fullName>
    </submittedName>
</protein>
<gene>
    <name evidence="2" type="ORF">SAMN04489798_5447</name>
</gene>
<proteinExistence type="predicted"/>
<accession>A0A1H0RZU4</accession>
<evidence type="ECO:0000313" key="2">
    <source>
        <dbReference type="EMBL" id="SDP34839.1"/>
    </source>
</evidence>
<dbReference type="InterPro" id="IPR001509">
    <property type="entry name" value="Epimerase_deHydtase"/>
</dbReference>
<organism evidence="2 3">
    <name type="scientific">Pseudomonas arsenicoxydans</name>
    <dbReference type="NCBI Taxonomy" id="702115"/>
    <lineage>
        <taxon>Bacteria</taxon>
        <taxon>Pseudomonadati</taxon>
        <taxon>Pseudomonadota</taxon>
        <taxon>Gammaproteobacteria</taxon>
        <taxon>Pseudomonadales</taxon>
        <taxon>Pseudomonadaceae</taxon>
        <taxon>Pseudomonas</taxon>
    </lineage>
</organism>
<dbReference type="Pfam" id="PF01370">
    <property type="entry name" value="Epimerase"/>
    <property type="match status" value="1"/>
</dbReference>
<dbReference type="PANTHER" id="PTHR43245">
    <property type="entry name" value="BIFUNCTIONAL POLYMYXIN RESISTANCE PROTEIN ARNA"/>
    <property type="match status" value="1"/>
</dbReference>
<dbReference type="OrthoDB" id="9801056at2"/>
<dbReference type="AlphaFoldDB" id="A0A1H0RZU4"/>
<dbReference type="Proteomes" id="UP000198827">
    <property type="component" value="Chromosome I"/>
</dbReference>
<dbReference type="Gene3D" id="3.40.50.720">
    <property type="entry name" value="NAD(P)-binding Rossmann-like Domain"/>
    <property type="match status" value="1"/>
</dbReference>